<evidence type="ECO:0000256" key="1">
    <source>
        <dbReference type="SAM" id="Phobius"/>
    </source>
</evidence>
<accession>A0A067MK93</accession>
<dbReference type="InParanoid" id="A0A067MK93"/>
<evidence type="ECO:0000313" key="2">
    <source>
        <dbReference type="EMBL" id="KDQ12282.1"/>
    </source>
</evidence>
<keyword evidence="1" id="KW-1133">Transmembrane helix</keyword>
<reference evidence="3" key="1">
    <citation type="journal article" date="2014" name="Proc. Natl. Acad. Sci. U.S.A.">
        <title>Extensive sampling of basidiomycete genomes demonstrates inadequacy of the white-rot/brown-rot paradigm for wood decay fungi.</title>
        <authorList>
            <person name="Riley R."/>
            <person name="Salamov A.A."/>
            <person name="Brown D.W."/>
            <person name="Nagy L.G."/>
            <person name="Floudas D."/>
            <person name="Held B.W."/>
            <person name="Levasseur A."/>
            <person name="Lombard V."/>
            <person name="Morin E."/>
            <person name="Otillar R."/>
            <person name="Lindquist E.A."/>
            <person name="Sun H."/>
            <person name="LaButti K.M."/>
            <person name="Schmutz J."/>
            <person name="Jabbour D."/>
            <person name="Luo H."/>
            <person name="Baker S.E."/>
            <person name="Pisabarro A.G."/>
            <person name="Walton J.D."/>
            <person name="Blanchette R.A."/>
            <person name="Henrissat B."/>
            <person name="Martin F."/>
            <person name="Cullen D."/>
            <person name="Hibbett D.S."/>
            <person name="Grigoriev I.V."/>
        </authorList>
    </citation>
    <scope>NUCLEOTIDE SEQUENCE [LARGE SCALE GENOMIC DNA]</scope>
    <source>
        <strain evidence="3">FD-172 SS1</strain>
    </source>
</reference>
<protein>
    <submittedName>
        <fullName evidence="2">Uncharacterized protein</fullName>
    </submittedName>
</protein>
<evidence type="ECO:0000313" key="3">
    <source>
        <dbReference type="Proteomes" id="UP000027195"/>
    </source>
</evidence>
<organism evidence="2 3">
    <name type="scientific">Botryobasidium botryosum (strain FD-172 SS1)</name>
    <dbReference type="NCBI Taxonomy" id="930990"/>
    <lineage>
        <taxon>Eukaryota</taxon>
        <taxon>Fungi</taxon>
        <taxon>Dikarya</taxon>
        <taxon>Basidiomycota</taxon>
        <taxon>Agaricomycotina</taxon>
        <taxon>Agaricomycetes</taxon>
        <taxon>Cantharellales</taxon>
        <taxon>Botryobasidiaceae</taxon>
        <taxon>Botryobasidium</taxon>
    </lineage>
</organism>
<dbReference type="Proteomes" id="UP000027195">
    <property type="component" value="Unassembled WGS sequence"/>
</dbReference>
<sequence>MTCVFTMGSMRARAYGILFEKPHGFFPLCTYIVLQYFNTFLCYILVIQAQARLAASLGLRRENVERLRAPRSPSPVVCRHAACYPEILPRQKGEAVRVRRGVWERGRELRFERGAYLLEKR</sequence>
<keyword evidence="3" id="KW-1185">Reference proteome</keyword>
<dbReference type="AlphaFoldDB" id="A0A067MK93"/>
<keyword evidence="1" id="KW-0812">Transmembrane</keyword>
<gene>
    <name evidence="2" type="ORF">BOTBODRAFT_419983</name>
</gene>
<dbReference type="EMBL" id="KL198051">
    <property type="protein sequence ID" value="KDQ12282.1"/>
    <property type="molecule type" value="Genomic_DNA"/>
</dbReference>
<name>A0A067MK93_BOTB1</name>
<proteinExistence type="predicted"/>
<feature type="transmembrane region" description="Helical" evidence="1">
    <location>
        <begin position="25"/>
        <end position="46"/>
    </location>
</feature>
<dbReference type="HOGENOM" id="CLU_2037664_0_0_1"/>
<keyword evidence="1" id="KW-0472">Membrane</keyword>